<comment type="caution">
    <text evidence="1">The sequence shown here is derived from an EMBL/GenBank/DDBJ whole genome shotgun (WGS) entry which is preliminary data.</text>
</comment>
<accession>A0A4U5NA08</accession>
<sequence length="128" mass="13233">MSCGRAKAGGNLAEEKKLLSLAWREVGGGLGSLPEAGGGVDESLVLLLPVLEKEENRPCRGEGKLTAGAVGVAEEEMLPTMLLIEVQAAGKGGYCCCCWDCGGGERETFCRKEKGREGDVAGFGEVAG</sequence>
<organism evidence="1">
    <name type="scientific">Populus alba</name>
    <name type="common">White poplar</name>
    <dbReference type="NCBI Taxonomy" id="43335"/>
    <lineage>
        <taxon>Eukaryota</taxon>
        <taxon>Viridiplantae</taxon>
        <taxon>Streptophyta</taxon>
        <taxon>Embryophyta</taxon>
        <taxon>Tracheophyta</taxon>
        <taxon>Spermatophyta</taxon>
        <taxon>Magnoliopsida</taxon>
        <taxon>eudicotyledons</taxon>
        <taxon>Gunneridae</taxon>
        <taxon>Pentapetalae</taxon>
        <taxon>rosids</taxon>
        <taxon>fabids</taxon>
        <taxon>Malpighiales</taxon>
        <taxon>Salicaceae</taxon>
        <taxon>Saliceae</taxon>
        <taxon>Populus</taxon>
    </lineage>
</organism>
<reference evidence="1" key="1">
    <citation type="submission" date="2018-10" db="EMBL/GenBank/DDBJ databases">
        <title>Population genomic analysis revealed the cold adaptation of white poplar.</title>
        <authorList>
            <person name="Liu Y.-J."/>
        </authorList>
    </citation>
    <scope>NUCLEOTIDE SEQUENCE [LARGE SCALE GENOMIC DNA]</scope>
    <source>
        <strain evidence="1">PAL-ZL1</strain>
    </source>
</reference>
<evidence type="ECO:0000313" key="1">
    <source>
        <dbReference type="EMBL" id="TKR79758.1"/>
    </source>
</evidence>
<protein>
    <submittedName>
        <fullName evidence="1">Uncharacterized protein</fullName>
    </submittedName>
</protein>
<proteinExistence type="predicted"/>
<dbReference type="EMBL" id="RCHU01001027">
    <property type="protein sequence ID" value="TKR79758.1"/>
    <property type="molecule type" value="Genomic_DNA"/>
</dbReference>
<name>A0A4U5NA08_POPAL</name>
<dbReference type="AlphaFoldDB" id="A0A4U5NA08"/>
<gene>
    <name evidence="1" type="ORF">D5086_0000269190</name>
</gene>